<evidence type="ECO:0000259" key="6">
    <source>
        <dbReference type="Pfam" id="PF02518"/>
    </source>
</evidence>
<keyword evidence="5" id="KW-0472">Membrane</keyword>
<dbReference type="GO" id="GO:0000155">
    <property type="term" value="F:phosphorelay sensor kinase activity"/>
    <property type="evidence" value="ECO:0007669"/>
    <property type="project" value="InterPro"/>
</dbReference>
<keyword evidence="3" id="KW-0902">Two-component regulatory system</keyword>
<sequence>MNSTERQSDDPNGAAPHLPHDGSTVPAPRLARSVLLATMAGYSLVTAVNILDAGASPRESGAGFLALLVIFGLQLVHSRPNARQSSYTCRVTTLTLQAVFCFLPLALFHLAWGAMCGFLAGSVLLLLPARAAWPLYVAIGLSLYGYAAFIADRGLFDSVYTLETTLVTGLVVFGLSSLTGLVTRLHAQRSDLARLAVAEERLRFSRDLHDLLGYNLSAITLKTELVRRLVPDMPAPARVETDSVLALSRQSLADVRKVATGYRDMSLREEAAATRSMLEAAGIKVVTAIDTAPLPPQIDTVLATVLREAVTNALRHSHVHRCTIRCGEEDGVVTLSIDNDGVEPADRHPGGVGPLPRQGADEPGGTGLGNLTHRLGRLGGSLTTELGDDGWFRMTARAPLSARPDKVTLNRKETAQK</sequence>
<gene>
    <name evidence="8" type="ORF">gra-orf11</name>
</gene>
<feature type="transmembrane region" description="Helical" evidence="5">
    <location>
        <begin position="166"/>
        <end position="185"/>
    </location>
</feature>
<evidence type="ECO:0000259" key="7">
    <source>
        <dbReference type="Pfam" id="PF07730"/>
    </source>
</evidence>
<protein>
    <submittedName>
        <fullName evidence="8">Putative two-component sensory kinase</fullName>
    </submittedName>
</protein>
<keyword evidence="1" id="KW-0808">Transferase</keyword>
<accession>E3T489</accession>
<feature type="region of interest" description="Disordered" evidence="4">
    <location>
        <begin position="342"/>
        <end position="367"/>
    </location>
</feature>
<feature type="transmembrane region" description="Helical" evidence="5">
    <location>
        <begin position="60"/>
        <end position="77"/>
    </location>
</feature>
<dbReference type="SUPFAM" id="SSF55874">
    <property type="entry name" value="ATPase domain of HSP90 chaperone/DNA topoisomerase II/histidine kinase"/>
    <property type="match status" value="1"/>
</dbReference>
<reference evidence="8" key="1">
    <citation type="journal article" date="2011" name="Antonie Van Leeuwenhoek">
        <title>Granaticins and their biosynthetic gene cluster from Streptomyces vietnamensis: evidence of horizontal gene transfer.</title>
        <authorList>
            <person name="Deng M.R."/>
            <person name="Guo J."/>
            <person name="Li X."/>
            <person name="Zhu C.H."/>
            <person name="Zhu H.H."/>
        </authorList>
    </citation>
    <scope>NUCLEOTIDE SEQUENCE</scope>
    <source>
        <strain evidence="8">GIMV4.0001</strain>
    </source>
</reference>
<evidence type="ECO:0000313" key="8">
    <source>
        <dbReference type="EMBL" id="ADO32765.1"/>
    </source>
</evidence>
<dbReference type="GO" id="GO:0016020">
    <property type="term" value="C:membrane"/>
    <property type="evidence" value="ECO:0007669"/>
    <property type="project" value="InterPro"/>
</dbReference>
<evidence type="ECO:0000256" key="3">
    <source>
        <dbReference type="ARBA" id="ARBA00023012"/>
    </source>
</evidence>
<feature type="transmembrane region" description="Helical" evidence="5">
    <location>
        <begin position="133"/>
        <end position="151"/>
    </location>
</feature>
<feature type="domain" description="Histidine kinase/HSP90-like ATPase" evidence="6">
    <location>
        <begin position="302"/>
        <end position="400"/>
    </location>
</feature>
<keyword evidence="5" id="KW-1133">Transmembrane helix</keyword>
<evidence type="ECO:0000256" key="2">
    <source>
        <dbReference type="ARBA" id="ARBA00022777"/>
    </source>
</evidence>
<dbReference type="PANTHER" id="PTHR24421:SF63">
    <property type="entry name" value="SENSOR HISTIDINE KINASE DESK"/>
    <property type="match status" value="1"/>
</dbReference>
<dbReference type="GO" id="GO:0046983">
    <property type="term" value="F:protein dimerization activity"/>
    <property type="evidence" value="ECO:0007669"/>
    <property type="project" value="InterPro"/>
</dbReference>
<dbReference type="InterPro" id="IPR050482">
    <property type="entry name" value="Sensor_HK_TwoCompSys"/>
</dbReference>
<evidence type="ECO:0000256" key="1">
    <source>
        <dbReference type="ARBA" id="ARBA00022679"/>
    </source>
</evidence>
<dbReference type="Gene3D" id="1.20.5.1930">
    <property type="match status" value="1"/>
</dbReference>
<dbReference type="CDD" id="cd16917">
    <property type="entry name" value="HATPase_UhpB-NarQ-NarX-like"/>
    <property type="match status" value="1"/>
</dbReference>
<proteinExistence type="predicted"/>
<name>E3T489_9ACTN</name>
<organism evidence="8">
    <name type="scientific">Streptomyces vietnamensis</name>
    <dbReference type="NCBI Taxonomy" id="362257"/>
    <lineage>
        <taxon>Bacteria</taxon>
        <taxon>Bacillati</taxon>
        <taxon>Actinomycetota</taxon>
        <taxon>Actinomycetes</taxon>
        <taxon>Kitasatosporales</taxon>
        <taxon>Streptomycetaceae</taxon>
        <taxon>Streptomyces</taxon>
    </lineage>
</organism>
<evidence type="ECO:0000256" key="5">
    <source>
        <dbReference type="SAM" id="Phobius"/>
    </source>
</evidence>
<dbReference type="InterPro" id="IPR036890">
    <property type="entry name" value="HATPase_C_sf"/>
</dbReference>
<dbReference type="InterPro" id="IPR011712">
    <property type="entry name" value="Sig_transdc_His_kin_sub3_dim/P"/>
</dbReference>
<feature type="transmembrane region" description="Helical" evidence="5">
    <location>
        <begin position="30"/>
        <end position="51"/>
    </location>
</feature>
<keyword evidence="2 8" id="KW-0418">Kinase</keyword>
<dbReference type="Gene3D" id="3.30.565.10">
    <property type="entry name" value="Histidine kinase-like ATPase, C-terminal domain"/>
    <property type="match status" value="1"/>
</dbReference>
<dbReference type="AlphaFoldDB" id="E3T489"/>
<dbReference type="PANTHER" id="PTHR24421">
    <property type="entry name" value="NITRATE/NITRITE SENSOR PROTEIN NARX-RELATED"/>
    <property type="match status" value="1"/>
</dbReference>
<dbReference type="Pfam" id="PF02518">
    <property type="entry name" value="HATPase_c"/>
    <property type="match status" value="1"/>
</dbReference>
<dbReference type="InterPro" id="IPR003594">
    <property type="entry name" value="HATPase_dom"/>
</dbReference>
<feature type="transmembrane region" description="Helical" evidence="5">
    <location>
        <begin position="97"/>
        <end position="126"/>
    </location>
</feature>
<dbReference type="EMBL" id="GU233672">
    <property type="protein sequence ID" value="ADO32765.1"/>
    <property type="molecule type" value="Genomic_DNA"/>
</dbReference>
<feature type="domain" description="Signal transduction histidine kinase subgroup 3 dimerisation and phosphoacceptor" evidence="7">
    <location>
        <begin position="200"/>
        <end position="266"/>
    </location>
</feature>
<keyword evidence="5" id="KW-0812">Transmembrane</keyword>
<dbReference type="RefSeq" id="WP_052499205.1">
    <property type="nucleotide sequence ID" value="NZ_CP010407.1"/>
</dbReference>
<evidence type="ECO:0000256" key="4">
    <source>
        <dbReference type="SAM" id="MobiDB-lite"/>
    </source>
</evidence>
<feature type="region of interest" description="Disordered" evidence="4">
    <location>
        <begin position="1"/>
        <end position="25"/>
    </location>
</feature>
<dbReference type="Pfam" id="PF07730">
    <property type="entry name" value="HisKA_3"/>
    <property type="match status" value="1"/>
</dbReference>